<dbReference type="Pfam" id="PF00733">
    <property type="entry name" value="Asn_synthase"/>
    <property type="match status" value="1"/>
</dbReference>
<dbReference type="EMBL" id="PYGA01000040">
    <property type="protein sequence ID" value="PSK83553.1"/>
    <property type="molecule type" value="Genomic_DNA"/>
</dbReference>
<evidence type="ECO:0000313" key="7">
    <source>
        <dbReference type="Proteomes" id="UP000240542"/>
    </source>
</evidence>
<organism evidence="6 7">
    <name type="scientific">Murinocardiopsis flavida</name>
    <dbReference type="NCBI Taxonomy" id="645275"/>
    <lineage>
        <taxon>Bacteria</taxon>
        <taxon>Bacillati</taxon>
        <taxon>Actinomycetota</taxon>
        <taxon>Actinomycetes</taxon>
        <taxon>Streptosporangiales</taxon>
        <taxon>Nocardiopsidaceae</taxon>
        <taxon>Murinocardiopsis</taxon>
    </lineage>
</organism>
<dbReference type="OrthoDB" id="7053173at2"/>
<dbReference type="AlphaFoldDB" id="A0A2P8CEX9"/>
<sequence>MAGPTFPAPYVPWFIAMADHASDPALTHRVRSETDARRLINHSSGRPWVMGNWPADEEVRARVADVELLLLGQHDCSAAELREHAAGIRTHADLAGVAAAVPGCYHLIASVAGRTHVHGTLLGHRPVFRADVRGTAVAADRADVLAALSGSGIDESHLASHLIFPPALHPLTEEPVWHGVHSVPFGHSLVLEPDGGARCVRRWSPPVARLNAEEGAHRLREALSAAVSVRAREGRHVSCDLAGLDSTAICCLALRRGAQVTAFTAENPDPADDDLQWAERTLAGLSGARHEIIPAADMPLFYEGLHERDDVLDGPCPSESNRARHIALTRPPARSGAQVHLNGFGGDEILRGSFAHLRSLVRRRPRAALSGMRGFRTKYRWTARAMARQLLDRRSYSAWLADTAARLDDGHSLSSTTPLLGWGAQPSLMPWMTPLTRDLVRDRIHASLPVEPLSPLHGQHTDLAMMVAGARDARHYDQIARRVGIATASPFYDDHVVDAALSIDPWERITPWRFKPILQEAMRGIVPDGSLRRSTKAHWTSSQQQGLRRHRNGILEIFDDSRLAALGLVDAGALRDACLRSQSDHVHPGALDTTIACENWLRSSESARLTI</sequence>
<accession>A0A2P8CEX9</accession>
<evidence type="ECO:0000259" key="5">
    <source>
        <dbReference type="Pfam" id="PF00733"/>
    </source>
</evidence>
<evidence type="ECO:0000256" key="4">
    <source>
        <dbReference type="ARBA" id="ARBA00048741"/>
    </source>
</evidence>
<keyword evidence="7" id="KW-1185">Reference proteome</keyword>
<feature type="domain" description="Asparagine synthetase" evidence="5">
    <location>
        <begin position="219"/>
        <end position="585"/>
    </location>
</feature>
<dbReference type="PANTHER" id="PTHR43284">
    <property type="entry name" value="ASPARAGINE SYNTHETASE (GLUTAMINE-HYDROLYZING)"/>
    <property type="match status" value="1"/>
</dbReference>
<dbReference type="InterPro" id="IPR014729">
    <property type="entry name" value="Rossmann-like_a/b/a_fold"/>
</dbReference>
<reference evidence="6 7" key="1">
    <citation type="submission" date="2018-03" db="EMBL/GenBank/DDBJ databases">
        <title>Genomic Encyclopedia of Archaeal and Bacterial Type Strains, Phase II (KMG-II): from individual species to whole genera.</title>
        <authorList>
            <person name="Goeker M."/>
        </authorList>
    </citation>
    <scope>NUCLEOTIDE SEQUENCE [LARGE SCALE GENOMIC DNA]</scope>
    <source>
        <strain evidence="6 7">DSM 45312</strain>
    </source>
</reference>
<proteinExistence type="predicted"/>
<comment type="catalytic activity">
    <reaction evidence="4">
        <text>L-aspartate + L-glutamine + ATP + H2O = L-asparagine + L-glutamate + AMP + diphosphate + H(+)</text>
        <dbReference type="Rhea" id="RHEA:12228"/>
        <dbReference type="ChEBI" id="CHEBI:15377"/>
        <dbReference type="ChEBI" id="CHEBI:15378"/>
        <dbReference type="ChEBI" id="CHEBI:29985"/>
        <dbReference type="ChEBI" id="CHEBI:29991"/>
        <dbReference type="ChEBI" id="CHEBI:30616"/>
        <dbReference type="ChEBI" id="CHEBI:33019"/>
        <dbReference type="ChEBI" id="CHEBI:58048"/>
        <dbReference type="ChEBI" id="CHEBI:58359"/>
        <dbReference type="ChEBI" id="CHEBI:456215"/>
        <dbReference type="EC" id="6.3.5.4"/>
    </reaction>
</comment>
<dbReference type="PANTHER" id="PTHR43284:SF1">
    <property type="entry name" value="ASPARAGINE SYNTHETASE"/>
    <property type="match status" value="1"/>
</dbReference>
<dbReference type="InterPro" id="IPR001962">
    <property type="entry name" value="Asn_synthase"/>
</dbReference>
<keyword evidence="3" id="KW-0028">Amino-acid biosynthesis</keyword>
<comment type="caution">
    <text evidence="6">The sequence shown here is derived from an EMBL/GenBank/DDBJ whole genome shotgun (WGS) entry which is preliminary data.</text>
</comment>
<evidence type="ECO:0000256" key="1">
    <source>
        <dbReference type="ARBA" id="ARBA00005187"/>
    </source>
</evidence>
<dbReference type="InterPro" id="IPR051786">
    <property type="entry name" value="ASN_synthetase/amidase"/>
</dbReference>
<evidence type="ECO:0000256" key="2">
    <source>
        <dbReference type="ARBA" id="ARBA00012737"/>
    </source>
</evidence>
<dbReference type="Proteomes" id="UP000240542">
    <property type="component" value="Unassembled WGS sequence"/>
</dbReference>
<dbReference type="EC" id="6.3.5.4" evidence="2"/>
<dbReference type="Gene3D" id="3.40.50.620">
    <property type="entry name" value="HUPs"/>
    <property type="match status" value="2"/>
</dbReference>
<dbReference type="GO" id="GO:0004066">
    <property type="term" value="F:asparagine synthase (glutamine-hydrolyzing) activity"/>
    <property type="evidence" value="ECO:0007669"/>
    <property type="project" value="UniProtKB-EC"/>
</dbReference>
<evidence type="ECO:0000256" key="3">
    <source>
        <dbReference type="ARBA" id="ARBA00022888"/>
    </source>
</evidence>
<keyword evidence="3" id="KW-0061">Asparagine biosynthesis</keyword>
<dbReference type="SUPFAM" id="SSF52402">
    <property type="entry name" value="Adenine nucleotide alpha hydrolases-like"/>
    <property type="match status" value="1"/>
</dbReference>
<evidence type="ECO:0000313" key="6">
    <source>
        <dbReference type="EMBL" id="PSK83553.1"/>
    </source>
</evidence>
<name>A0A2P8CEX9_9ACTN</name>
<protein>
    <recommendedName>
        <fullName evidence="2">asparagine synthase (glutamine-hydrolyzing)</fullName>
        <ecNumber evidence="2">6.3.5.4</ecNumber>
    </recommendedName>
</protein>
<comment type="pathway">
    <text evidence="1">Amino-acid biosynthesis; L-asparagine biosynthesis; L-asparagine from L-aspartate (L-Gln route): step 1/1.</text>
</comment>
<dbReference type="GO" id="GO:0006529">
    <property type="term" value="P:asparagine biosynthetic process"/>
    <property type="evidence" value="ECO:0007669"/>
    <property type="project" value="UniProtKB-KW"/>
</dbReference>
<gene>
    <name evidence="6" type="ORF">CLV63_1405</name>
</gene>